<dbReference type="PANTHER" id="PTHR42803:SF3">
    <property type="entry name" value="ACYL-COA DEHYDROGENASE-RELATED"/>
    <property type="match status" value="1"/>
</dbReference>
<evidence type="ECO:0000313" key="9">
    <source>
        <dbReference type="Proteomes" id="UP000288587"/>
    </source>
</evidence>
<dbReference type="PANTHER" id="PTHR42803">
    <property type="entry name" value="ACYL-COA DEHYDROGENASE"/>
    <property type="match status" value="1"/>
</dbReference>
<feature type="domain" description="Acyl-CoA dehydrogenase/oxidase C-terminal" evidence="5">
    <location>
        <begin position="289"/>
        <end position="451"/>
    </location>
</feature>
<dbReference type="RefSeq" id="WP_127681513.1">
    <property type="nucleotide sequence ID" value="NZ_SACM01000001.1"/>
</dbReference>
<gene>
    <name evidence="8" type="ORF">EOD73_05250</name>
</gene>
<evidence type="ECO:0000256" key="1">
    <source>
        <dbReference type="ARBA" id="ARBA00001974"/>
    </source>
</evidence>
<feature type="domain" description="Acyl-CoA dehydrogenase/oxidase N-terminal" evidence="6">
    <location>
        <begin position="31"/>
        <end position="147"/>
    </location>
</feature>
<dbReference type="AlphaFoldDB" id="A0A3S2UI85"/>
<keyword evidence="4" id="KW-0274">FAD</keyword>
<keyword evidence="9" id="KW-1185">Reference proteome</keyword>
<dbReference type="Pfam" id="PF02771">
    <property type="entry name" value="Acyl-CoA_dh_N"/>
    <property type="match status" value="1"/>
</dbReference>
<sequence>MRATVDFLVFDWLRAGELCARERYADHSRETFQQVLDTCERVAAERFAPANRACDVEEPHVDAEGRVVLPASTAAAVKAYFETGMQAASQDAEHGGLQLPCVVEMAGNAFFSKASVGCGGYTLLTSGNASLILAHGTPKQREVFAARELTGQWMGTMCLSEPAIGSSLGDLTSRAELDDTNDPLGPRYRLKGSKMWISAGEHELSENIVHLVLAKVPKPDGSLPEGSGGISLFIVPKWQVDEHGALTGVRNGVSLVGLNHKLGWRGTSNCLLNFGESAPAIGYRVGAEGQGLACMFHMMNEARIGVGLSASMLAMAGYEASLAYAKDRTQGRPVGQRGGAPVPIAQHADVKRMLLAQKAIAEGALALNLYCAALVDAQRSGTPEQKADATALLGLLIPVAKSWPSQWGLEANSLAIQVLGGAGYTRDWPLEQYWRDNRLNMIHEGTHGIQGLDLLLRKASQPQALQLLAARVNDTVQAALQDPAMADWANQLAAGLALVGKATKAAWASGDPAQAAVHGTPYLQGFGHLVLAWTWLDLLRHTPSGHPLHAGHRAACAYFFAYELPLAQAWLAPVLAGQSLLAALDPEVL</sequence>
<keyword evidence="3" id="KW-0285">Flavoprotein</keyword>
<reference evidence="8 9" key="1">
    <citation type="submission" date="2019-01" db="EMBL/GenBank/DDBJ databases">
        <authorList>
            <person name="Chen W.-M."/>
        </authorList>
    </citation>
    <scope>NUCLEOTIDE SEQUENCE [LARGE SCALE GENOMIC DNA]</scope>
    <source>
        <strain evidence="8 9">CCP-18</strain>
    </source>
</reference>
<dbReference type="Pfam" id="PF00441">
    <property type="entry name" value="Acyl-CoA_dh_1"/>
    <property type="match status" value="1"/>
</dbReference>
<dbReference type="GO" id="GO:0050660">
    <property type="term" value="F:flavin adenine dinucleotide binding"/>
    <property type="evidence" value="ECO:0007669"/>
    <property type="project" value="InterPro"/>
</dbReference>
<dbReference type="InterPro" id="IPR052166">
    <property type="entry name" value="Diverse_Acyl-CoA_DH"/>
</dbReference>
<evidence type="ECO:0000256" key="3">
    <source>
        <dbReference type="ARBA" id="ARBA00022630"/>
    </source>
</evidence>
<evidence type="ECO:0000259" key="7">
    <source>
        <dbReference type="Pfam" id="PF12806"/>
    </source>
</evidence>
<dbReference type="Gene3D" id="1.10.540.10">
    <property type="entry name" value="Acyl-CoA dehydrogenase/oxidase, N-terminal domain"/>
    <property type="match status" value="1"/>
</dbReference>
<accession>A0A3S2UI85</accession>
<evidence type="ECO:0000259" key="5">
    <source>
        <dbReference type="Pfam" id="PF00441"/>
    </source>
</evidence>
<dbReference type="InterPro" id="IPR009075">
    <property type="entry name" value="AcylCo_DH/oxidase_C"/>
</dbReference>
<dbReference type="Gene3D" id="1.20.140.10">
    <property type="entry name" value="Butyryl-CoA Dehydrogenase, subunit A, domain 3"/>
    <property type="match status" value="1"/>
</dbReference>
<dbReference type="GO" id="GO:0016627">
    <property type="term" value="F:oxidoreductase activity, acting on the CH-CH group of donors"/>
    <property type="evidence" value="ECO:0007669"/>
    <property type="project" value="InterPro"/>
</dbReference>
<dbReference type="OrthoDB" id="9764895at2"/>
<protein>
    <submittedName>
        <fullName evidence="8">Acyl-CoA dehydrogenase</fullName>
    </submittedName>
</protein>
<evidence type="ECO:0000259" key="6">
    <source>
        <dbReference type="Pfam" id="PF02771"/>
    </source>
</evidence>
<comment type="cofactor">
    <cofactor evidence="1">
        <name>FAD</name>
        <dbReference type="ChEBI" id="CHEBI:57692"/>
    </cofactor>
</comment>
<organism evidence="8 9">
    <name type="scientific">Inhella crocodyli</name>
    <dbReference type="NCBI Taxonomy" id="2499851"/>
    <lineage>
        <taxon>Bacteria</taxon>
        <taxon>Pseudomonadati</taxon>
        <taxon>Pseudomonadota</taxon>
        <taxon>Betaproteobacteria</taxon>
        <taxon>Burkholderiales</taxon>
        <taxon>Sphaerotilaceae</taxon>
        <taxon>Inhella</taxon>
    </lineage>
</organism>
<comment type="caution">
    <text evidence="8">The sequence shown here is derived from an EMBL/GenBank/DDBJ whole genome shotgun (WGS) entry which is preliminary data.</text>
</comment>
<dbReference type="Gene3D" id="2.40.110.10">
    <property type="entry name" value="Butyryl-CoA Dehydrogenase, subunit A, domain 2"/>
    <property type="match status" value="1"/>
</dbReference>
<evidence type="ECO:0000313" key="8">
    <source>
        <dbReference type="EMBL" id="RVT88388.1"/>
    </source>
</evidence>
<comment type="similarity">
    <text evidence="2">Belongs to the acyl-CoA dehydrogenase family.</text>
</comment>
<dbReference type="InterPro" id="IPR046373">
    <property type="entry name" value="Acyl-CoA_Oxase/DH_mid-dom_sf"/>
</dbReference>
<evidence type="ECO:0000256" key="4">
    <source>
        <dbReference type="ARBA" id="ARBA00022827"/>
    </source>
</evidence>
<feature type="domain" description="Acetyl-CoA dehydrogenase-like C-terminal" evidence="7">
    <location>
        <begin position="469"/>
        <end position="585"/>
    </location>
</feature>
<dbReference type="EMBL" id="SACM01000001">
    <property type="protein sequence ID" value="RVT88388.1"/>
    <property type="molecule type" value="Genomic_DNA"/>
</dbReference>
<evidence type="ECO:0000256" key="2">
    <source>
        <dbReference type="ARBA" id="ARBA00009347"/>
    </source>
</evidence>
<dbReference type="SUPFAM" id="SSF56645">
    <property type="entry name" value="Acyl-CoA dehydrogenase NM domain-like"/>
    <property type="match status" value="1"/>
</dbReference>
<dbReference type="SUPFAM" id="SSF47203">
    <property type="entry name" value="Acyl-CoA dehydrogenase C-terminal domain-like"/>
    <property type="match status" value="1"/>
</dbReference>
<proteinExistence type="inferred from homology"/>
<dbReference type="InterPro" id="IPR025878">
    <property type="entry name" value="Acyl-CoA_dh-like_C_dom"/>
</dbReference>
<dbReference type="InterPro" id="IPR036250">
    <property type="entry name" value="AcylCo_DH-like_C"/>
</dbReference>
<dbReference type="InterPro" id="IPR037069">
    <property type="entry name" value="AcylCoA_DH/ox_N_sf"/>
</dbReference>
<dbReference type="InterPro" id="IPR009100">
    <property type="entry name" value="AcylCoA_DH/oxidase_NM_dom_sf"/>
</dbReference>
<dbReference type="Proteomes" id="UP000288587">
    <property type="component" value="Unassembled WGS sequence"/>
</dbReference>
<dbReference type="Pfam" id="PF12806">
    <property type="entry name" value="Acyl-CoA_dh_C"/>
    <property type="match status" value="1"/>
</dbReference>
<dbReference type="InterPro" id="IPR013786">
    <property type="entry name" value="AcylCoA_DH/ox_N"/>
</dbReference>
<name>A0A3S2UI85_9BURK</name>